<dbReference type="Proteomes" id="UP000805193">
    <property type="component" value="Unassembled WGS sequence"/>
</dbReference>
<sequence length="376" mass="39458">MLATQGKLEEFIGTGWASRAERLSCYFEANGVTVDPKTEPYYSHCANPKTTVFSPFACVSRPSNAVCAVSSRCALRWRAAHGRGAGVIGGPLDSVAGQQKCAPLHHPRQQTSVSKRMASSTAPSSGADHGGSYVSVWLRPPEQQAASKSAAGRVPARWALPATVGVVGLLTLLPGLVSCLLSACLPLWAMLSAHYWFCLVTRRTFKASDGFVVALAGIVGDLSAGGFAAGLPNPVGPLTSTVVWAVVCLCACSVAAPRAVHVLPSLAGLRLVSLVAFAGLLRPAWVRATVGHLCGVVGLLAARFTESEVRGSHVSALVSPDGRLLAVRRRRTGSSPALHGLVKGRRTSLPVLGGQRQYYGPGYQKSLLSPYKIIED</sequence>
<dbReference type="EMBL" id="JABSTQ010010739">
    <property type="protein sequence ID" value="KAG0418368.1"/>
    <property type="molecule type" value="Genomic_DNA"/>
</dbReference>
<gene>
    <name evidence="1" type="ORF">HPB47_004890</name>
</gene>
<comment type="caution">
    <text evidence="1">The sequence shown here is derived from an EMBL/GenBank/DDBJ whole genome shotgun (WGS) entry which is preliminary data.</text>
</comment>
<evidence type="ECO:0000313" key="2">
    <source>
        <dbReference type="Proteomes" id="UP000805193"/>
    </source>
</evidence>
<keyword evidence="2" id="KW-1185">Reference proteome</keyword>
<evidence type="ECO:0000313" key="1">
    <source>
        <dbReference type="EMBL" id="KAG0418368.1"/>
    </source>
</evidence>
<accession>A0AC60PEE6</accession>
<protein>
    <submittedName>
        <fullName evidence="1">Uncharacterized protein</fullName>
    </submittedName>
</protein>
<organism evidence="1 2">
    <name type="scientific">Ixodes persulcatus</name>
    <name type="common">Taiga tick</name>
    <dbReference type="NCBI Taxonomy" id="34615"/>
    <lineage>
        <taxon>Eukaryota</taxon>
        <taxon>Metazoa</taxon>
        <taxon>Ecdysozoa</taxon>
        <taxon>Arthropoda</taxon>
        <taxon>Chelicerata</taxon>
        <taxon>Arachnida</taxon>
        <taxon>Acari</taxon>
        <taxon>Parasitiformes</taxon>
        <taxon>Ixodida</taxon>
        <taxon>Ixodoidea</taxon>
        <taxon>Ixodidae</taxon>
        <taxon>Ixodinae</taxon>
        <taxon>Ixodes</taxon>
    </lineage>
</organism>
<name>A0AC60PEE6_IXOPE</name>
<reference evidence="1 2" key="1">
    <citation type="journal article" date="2020" name="Cell">
        <title>Large-Scale Comparative Analyses of Tick Genomes Elucidate Their Genetic Diversity and Vector Capacities.</title>
        <authorList>
            <consortium name="Tick Genome and Microbiome Consortium (TIGMIC)"/>
            <person name="Jia N."/>
            <person name="Wang J."/>
            <person name="Shi W."/>
            <person name="Du L."/>
            <person name="Sun Y."/>
            <person name="Zhan W."/>
            <person name="Jiang J.F."/>
            <person name="Wang Q."/>
            <person name="Zhang B."/>
            <person name="Ji P."/>
            <person name="Bell-Sakyi L."/>
            <person name="Cui X.M."/>
            <person name="Yuan T.T."/>
            <person name="Jiang B.G."/>
            <person name="Yang W.F."/>
            <person name="Lam T.T."/>
            <person name="Chang Q.C."/>
            <person name="Ding S.J."/>
            <person name="Wang X.J."/>
            <person name="Zhu J.G."/>
            <person name="Ruan X.D."/>
            <person name="Zhao L."/>
            <person name="Wei J.T."/>
            <person name="Ye R.Z."/>
            <person name="Que T.C."/>
            <person name="Du C.H."/>
            <person name="Zhou Y.H."/>
            <person name="Cheng J.X."/>
            <person name="Dai P.F."/>
            <person name="Guo W.B."/>
            <person name="Han X.H."/>
            <person name="Huang E.J."/>
            <person name="Li L.F."/>
            <person name="Wei W."/>
            <person name="Gao Y.C."/>
            <person name="Liu J.Z."/>
            <person name="Shao H.Z."/>
            <person name="Wang X."/>
            <person name="Wang C.C."/>
            <person name="Yang T.C."/>
            <person name="Huo Q.B."/>
            <person name="Li W."/>
            <person name="Chen H.Y."/>
            <person name="Chen S.E."/>
            <person name="Zhou L.G."/>
            <person name="Ni X.B."/>
            <person name="Tian J.H."/>
            <person name="Sheng Y."/>
            <person name="Liu T."/>
            <person name="Pan Y.S."/>
            <person name="Xia L.Y."/>
            <person name="Li J."/>
            <person name="Zhao F."/>
            <person name="Cao W.C."/>
        </authorList>
    </citation>
    <scope>NUCLEOTIDE SEQUENCE [LARGE SCALE GENOMIC DNA]</scope>
    <source>
        <strain evidence="1">Iper-2018</strain>
    </source>
</reference>
<proteinExistence type="predicted"/>